<evidence type="ECO:0000256" key="2">
    <source>
        <dbReference type="ARBA" id="ARBA00022475"/>
    </source>
</evidence>
<feature type="transmembrane region" description="Helical" evidence="6">
    <location>
        <begin position="266"/>
        <end position="287"/>
    </location>
</feature>
<sequence length="344" mass="39660">MDRINRYFLSHFFSMFGSLFATLFFIMSIVFFIQIARVTSVIEITFLELGKLYLFMLPQILLFTIPISFFIALGLMLFKLSRENETIVLFTLGYSPKKIARFFFVLATLTSLLLLANALVFLPISGQLNKNFIDYKRTNASLTLKAAEFGQRFSDWLVFIEGKHEKDGGDEYEHVVMYATGDATTNERLLLAEQGRITNVQGELVLSLDAGRGYEFSPARIHELVFNEMFLQTYGRGDLSEVVSLVEYWAEAKTNKRRAERISLDILIALFPMATVLFALSFGIVTYRYQKKGIYGGIFLVLFVYFALIMLLNKALPLLSIPLIFGLFLLFSWLYFQRKILRRY</sequence>
<comment type="caution">
    <text evidence="7">The sequence shown here is derived from an EMBL/GenBank/DDBJ whole genome shotgun (WGS) entry which is preliminary data.</text>
</comment>
<dbReference type="PANTHER" id="PTHR33529">
    <property type="entry name" value="SLR0882 PROTEIN-RELATED"/>
    <property type="match status" value="1"/>
</dbReference>
<gene>
    <name evidence="7" type="ORF">JWV37_06965</name>
</gene>
<feature type="transmembrane region" description="Helical" evidence="6">
    <location>
        <begin position="99"/>
        <end position="122"/>
    </location>
</feature>
<reference evidence="7 8" key="2">
    <citation type="submission" date="2021-02" db="EMBL/GenBank/DDBJ databases">
        <title>Sulfurospirillum tamanensis sp. nov.</title>
        <authorList>
            <person name="Frolova A."/>
            <person name="Merkel A."/>
            <person name="Slobodkin A."/>
        </authorList>
    </citation>
    <scope>NUCLEOTIDE SEQUENCE [LARGE SCALE GENOMIC DNA]</scope>
    <source>
        <strain evidence="7 8">T05b</strain>
    </source>
</reference>
<evidence type="ECO:0000256" key="3">
    <source>
        <dbReference type="ARBA" id="ARBA00022692"/>
    </source>
</evidence>
<evidence type="ECO:0000313" key="7">
    <source>
        <dbReference type="EMBL" id="MBN2964515.1"/>
    </source>
</evidence>
<reference evidence="7 8" key="3">
    <citation type="submission" date="2021-02" db="EMBL/GenBank/DDBJ databases">
        <authorList>
            <person name="Merkel A.Y."/>
        </authorList>
    </citation>
    <scope>NUCLEOTIDE SEQUENCE [LARGE SCALE GENOMIC DNA]</scope>
    <source>
        <strain evidence="7 8">T05b</strain>
    </source>
</reference>
<keyword evidence="4 6" id="KW-1133">Transmembrane helix</keyword>
<dbReference type="RefSeq" id="WP_205459066.1">
    <property type="nucleotide sequence ID" value="NZ_JAFHKK010000013.1"/>
</dbReference>
<keyword evidence="2" id="KW-1003">Cell membrane</keyword>
<dbReference type="EMBL" id="JAFHKK010000013">
    <property type="protein sequence ID" value="MBN2964515.1"/>
    <property type="molecule type" value="Genomic_DNA"/>
</dbReference>
<name>A0ABS2WSM5_9BACT</name>
<feature type="transmembrane region" description="Helical" evidence="6">
    <location>
        <begin position="53"/>
        <end position="78"/>
    </location>
</feature>
<feature type="transmembrane region" description="Helical" evidence="6">
    <location>
        <begin position="318"/>
        <end position="336"/>
    </location>
</feature>
<protein>
    <submittedName>
        <fullName evidence="7">LptF/LptG family permease</fullName>
    </submittedName>
</protein>
<keyword evidence="8" id="KW-1185">Reference proteome</keyword>
<evidence type="ECO:0000256" key="4">
    <source>
        <dbReference type="ARBA" id="ARBA00022989"/>
    </source>
</evidence>
<keyword evidence="3 6" id="KW-0812">Transmembrane</keyword>
<accession>A0ABS2WSM5</accession>
<feature type="transmembrane region" description="Helical" evidence="6">
    <location>
        <begin position="12"/>
        <end position="33"/>
    </location>
</feature>
<keyword evidence="5 6" id="KW-0472">Membrane</keyword>
<dbReference type="Pfam" id="PF03739">
    <property type="entry name" value="LptF_LptG"/>
    <property type="match status" value="1"/>
</dbReference>
<feature type="transmembrane region" description="Helical" evidence="6">
    <location>
        <begin position="294"/>
        <end position="312"/>
    </location>
</feature>
<comment type="subcellular location">
    <subcellularLocation>
        <location evidence="1">Cell membrane</location>
        <topology evidence="1">Multi-pass membrane protein</topology>
    </subcellularLocation>
</comment>
<dbReference type="InterPro" id="IPR005495">
    <property type="entry name" value="LptG/LptF_permease"/>
</dbReference>
<proteinExistence type="predicted"/>
<evidence type="ECO:0000256" key="1">
    <source>
        <dbReference type="ARBA" id="ARBA00004651"/>
    </source>
</evidence>
<evidence type="ECO:0000313" key="8">
    <source>
        <dbReference type="Proteomes" id="UP000703590"/>
    </source>
</evidence>
<evidence type="ECO:0000256" key="6">
    <source>
        <dbReference type="SAM" id="Phobius"/>
    </source>
</evidence>
<evidence type="ECO:0000256" key="5">
    <source>
        <dbReference type="ARBA" id="ARBA00023136"/>
    </source>
</evidence>
<dbReference type="PANTHER" id="PTHR33529:SF7">
    <property type="entry name" value="LIPOPOLYSACCHARIDE EXPORT SYSTEM PERMEASE PROTEIN LPTF"/>
    <property type="match status" value="1"/>
</dbReference>
<reference evidence="8" key="1">
    <citation type="submission" date="2021-02" db="EMBL/GenBank/DDBJ databases">
        <title>Sulfurospirillum tamanensis sp. nov.</title>
        <authorList>
            <person name="Merkel A.Y."/>
        </authorList>
    </citation>
    <scope>NUCLEOTIDE SEQUENCE [LARGE SCALE GENOMIC DNA]</scope>
    <source>
        <strain evidence="8">T05b</strain>
    </source>
</reference>
<organism evidence="7 8">
    <name type="scientific">Sulfurospirillum tamanense</name>
    <dbReference type="NCBI Taxonomy" id="2813362"/>
    <lineage>
        <taxon>Bacteria</taxon>
        <taxon>Pseudomonadati</taxon>
        <taxon>Campylobacterota</taxon>
        <taxon>Epsilonproteobacteria</taxon>
        <taxon>Campylobacterales</taxon>
        <taxon>Sulfurospirillaceae</taxon>
        <taxon>Sulfurospirillum</taxon>
    </lineage>
</organism>
<dbReference type="Proteomes" id="UP000703590">
    <property type="component" value="Unassembled WGS sequence"/>
</dbReference>